<dbReference type="OrthoDB" id="534912at2759"/>
<evidence type="ECO:0000256" key="3">
    <source>
        <dbReference type="ARBA" id="ARBA00022989"/>
    </source>
</evidence>
<name>A0A9N9MJL6_9CUCU</name>
<keyword evidence="3 5" id="KW-1133">Transmembrane helix</keyword>
<dbReference type="PANTHER" id="PTHR11730:SF58">
    <property type="entry name" value="AMMONIUM TRANSPORTER"/>
    <property type="match status" value="1"/>
</dbReference>
<dbReference type="Pfam" id="PF00909">
    <property type="entry name" value="Ammonium_transp"/>
    <property type="match status" value="1"/>
</dbReference>
<reference evidence="7" key="1">
    <citation type="submission" date="2022-01" db="EMBL/GenBank/DDBJ databases">
        <authorList>
            <person name="King R."/>
        </authorList>
    </citation>
    <scope>NUCLEOTIDE SEQUENCE</scope>
</reference>
<comment type="subcellular location">
    <subcellularLocation>
        <location evidence="1">Membrane</location>
        <topology evidence="1">Multi-pass membrane protein</topology>
    </subcellularLocation>
</comment>
<evidence type="ECO:0000256" key="1">
    <source>
        <dbReference type="ARBA" id="ARBA00004141"/>
    </source>
</evidence>
<dbReference type="InterPro" id="IPR024041">
    <property type="entry name" value="NH4_transpt_AmtB-like_dom"/>
</dbReference>
<dbReference type="GO" id="GO:0005886">
    <property type="term" value="C:plasma membrane"/>
    <property type="evidence" value="ECO:0007669"/>
    <property type="project" value="TreeGrafter"/>
</dbReference>
<accession>A0A9N9MJL6</accession>
<dbReference type="Gene3D" id="1.10.3430.10">
    <property type="entry name" value="Ammonium transporter AmtB like domains"/>
    <property type="match status" value="1"/>
</dbReference>
<keyword evidence="8" id="KW-1185">Reference proteome</keyword>
<dbReference type="AlphaFoldDB" id="A0A9N9MJL6"/>
<dbReference type="InterPro" id="IPR029020">
    <property type="entry name" value="Ammonium/urea_transptr"/>
</dbReference>
<evidence type="ECO:0000256" key="4">
    <source>
        <dbReference type="ARBA" id="ARBA00023136"/>
    </source>
</evidence>
<evidence type="ECO:0000256" key="5">
    <source>
        <dbReference type="SAM" id="Phobius"/>
    </source>
</evidence>
<protein>
    <recommendedName>
        <fullName evidence="6">Ammonium transporter AmtB-like domain-containing protein</fullName>
    </recommendedName>
</protein>
<dbReference type="EMBL" id="OU892279">
    <property type="protein sequence ID" value="CAG9766110.1"/>
    <property type="molecule type" value="Genomic_DNA"/>
</dbReference>
<organism evidence="7 8">
    <name type="scientific">Ceutorhynchus assimilis</name>
    <name type="common">cabbage seed weevil</name>
    <dbReference type="NCBI Taxonomy" id="467358"/>
    <lineage>
        <taxon>Eukaryota</taxon>
        <taxon>Metazoa</taxon>
        <taxon>Ecdysozoa</taxon>
        <taxon>Arthropoda</taxon>
        <taxon>Hexapoda</taxon>
        <taxon>Insecta</taxon>
        <taxon>Pterygota</taxon>
        <taxon>Neoptera</taxon>
        <taxon>Endopterygota</taxon>
        <taxon>Coleoptera</taxon>
        <taxon>Polyphaga</taxon>
        <taxon>Cucujiformia</taxon>
        <taxon>Curculionidae</taxon>
        <taxon>Ceutorhynchinae</taxon>
        <taxon>Ceutorhynchus</taxon>
    </lineage>
</organism>
<evidence type="ECO:0000313" key="8">
    <source>
        <dbReference type="Proteomes" id="UP001152799"/>
    </source>
</evidence>
<evidence type="ECO:0000259" key="6">
    <source>
        <dbReference type="Pfam" id="PF00909"/>
    </source>
</evidence>
<feature type="transmembrane region" description="Helical" evidence="5">
    <location>
        <begin position="24"/>
        <end position="44"/>
    </location>
</feature>
<evidence type="ECO:0000313" key="7">
    <source>
        <dbReference type="EMBL" id="CAG9766110.1"/>
    </source>
</evidence>
<gene>
    <name evidence="7" type="ORF">CEUTPL_LOCUS6701</name>
</gene>
<feature type="transmembrane region" description="Helical" evidence="5">
    <location>
        <begin position="65"/>
        <end position="82"/>
    </location>
</feature>
<dbReference type="SUPFAM" id="SSF111352">
    <property type="entry name" value="Ammonium transporter"/>
    <property type="match status" value="1"/>
</dbReference>
<dbReference type="GO" id="GO:0008519">
    <property type="term" value="F:ammonium channel activity"/>
    <property type="evidence" value="ECO:0007669"/>
    <property type="project" value="InterPro"/>
</dbReference>
<sequence>MFNSSFANSSYSIPWLYNITVEDANWIITSSFMIFTMQTGFGMLESGCVSIKNEVNIMMKNVVDIVLGGITYWMFGFAISFGRSDLNNGFIALGDFCINPTINDPLKGAIFAAFLFQLSFATTATTIVSGAMAERCNFKAYCLFR</sequence>
<keyword evidence="4 5" id="KW-0472">Membrane</keyword>
<evidence type="ECO:0000256" key="2">
    <source>
        <dbReference type="ARBA" id="ARBA00022692"/>
    </source>
</evidence>
<dbReference type="GO" id="GO:0097272">
    <property type="term" value="P:ammonium homeostasis"/>
    <property type="evidence" value="ECO:0007669"/>
    <property type="project" value="TreeGrafter"/>
</dbReference>
<feature type="transmembrane region" description="Helical" evidence="5">
    <location>
        <begin position="109"/>
        <end position="131"/>
    </location>
</feature>
<dbReference type="Proteomes" id="UP001152799">
    <property type="component" value="Chromosome 3"/>
</dbReference>
<keyword evidence="2 5" id="KW-0812">Transmembrane</keyword>
<proteinExistence type="predicted"/>
<feature type="domain" description="Ammonium transporter AmtB-like" evidence="6">
    <location>
        <begin position="26"/>
        <end position="144"/>
    </location>
</feature>
<dbReference type="PANTHER" id="PTHR11730">
    <property type="entry name" value="AMMONIUM TRANSPORTER"/>
    <property type="match status" value="1"/>
</dbReference>